<dbReference type="AlphaFoldDB" id="A0A2M4B1Y0"/>
<sequence length="100" mass="11580">MEFCHDWTAYPRQLLHFVLVFFLLRHRVAIDPSQSLIASILDRPTIAITEFARSFSFQRLFQVEAICLELITSSNALSLLLILLAELLSFRYHSIDVGLR</sequence>
<dbReference type="EMBL" id="GGFK01013728">
    <property type="protein sequence ID" value="MBW47049.1"/>
    <property type="molecule type" value="Transcribed_RNA"/>
</dbReference>
<organism evidence="2">
    <name type="scientific">Anopheles triannulatus</name>
    <dbReference type="NCBI Taxonomy" id="58253"/>
    <lineage>
        <taxon>Eukaryota</taxon>
        <taxon>Metazoa</taxon>
        <taxon>Ecdysozoa</taxon>
        <taxon>Arthropoda</taxon>
        <taxon>Hexapoda</taxon>
        <taxon>Insecta</taxon>
        <taxon>Pterygota</taxon>
        <taxon>Neoptera</taxon>
        <taxon>Endopterygota</taxon>
        <taxon>Diptera</taxon>
        <taxon>Nematocera</taxon>
        <taxon>Culicoidea</taxon>
        <taxon>Culicidae</taxon>
        <taxon>Anophelinae</taxon>
        <taxon>Anopheles</taxon>
    </lineage>
</organism>
<proteinExistence type="predicted"/>
<evidence type="ECO:0000256" key="1">
    <source>
        <dbReference type="SAM" id="SignalP"/>
    </source>
</evidence>
<feature type="chain" id="PRO_5014695127" evidence="1">
    <location>
        <begin position="30"/>
        <end position="100"/>
    </location>
</feature>
<protein>
    <submittedName>
        <fullName evidence="2">Putative secreted protein</fullName>
    </submittedName>
</protein>
<keyword evidence="1" id="KW-0732">Signal</keyword>
<reference evidence="2" key="1">
    <citation type="submission" date="2018-01" db="EMBL/GenBank/DDBJ databases">
        <title>An insight into the sialome of Amazonian anophelines.</title>
        <authorList>
            <person name="Ribeiro J.M."/>
            <person name="Scarpassa V."/>
            <person name="Calvo E."/>
        </authorList>
    </citation>
    <scope>NUCLEOTIDE SEQUENCE</scope>
    <source>
        <tissue evidence="2">Salivary glands</tissue>
    </source>
</reference>
<accession>A0A2M4B1Y0</accession>
<evidence type="ECO:0000313" key="2">
    <source>
        <dbReference type="EMBL" id="MBW47049.1"/>
    </source>
</evidence>
<feature type="signal peptide" evidence="1">
    <location>
        <begin position="1"/>
        <end position="29"/>
    </location>
</feature>
<name>A0A2M4B1Y0_9DIPT</name>